<evidence type="ECO:0000256" key="2">
    <source>
        <dbReference type="SAM" id="SignalP"/>
    </source>
</evidence>
<proteinExistence type="predicted"/>
<evidence type="ECO:0000313" key="3">
    <source>
        <dbReference type="EMBL" id="KAF9506185.1"/>
    </source>
</evidence>
<dbReference type="AlphaFoldDB" id="A0A9P6DQ18"/>
<gene>
    <name evidence="3" type="ORF">BS47DRAFT_1429667</name>
</gene>
<feature type="chain" id="PRO_5040326821" evidence="2">
    <location>
        <begin position="25"/>
        <end position="190"/>
    </location>
</feature>
<sequence length="190" mass="20651">MFSLSSLFAVFSLFILAVFQIAVALPVVPLPFSRMAHDLEGRSLATDNYVRAAAATLPDGVITIQLRPRTRTATSSHLAADEKRNVRCRTLVVVCWITLSQLIITHHVLVGAVGWLAISGSSSRRPRLLMPSVELGTLAVPGTVGFWAEIEAVDKTEQAGAGKTKTAEAAKSKKTTSHMKNYLKWEHEKG</sequence>
<protein>
    <submittedName>
        <fullName evidence="3">Uncharacterized protein</fullName>
    </submittedName>
</protein>
<keyword evidence="2" id="KW-0732">Signal</keyword>
<keyword evidence="1" id="KW-0472">Membrane</keyword>
<accession>A0A9P6DQ18</accession>
<reference evidence="3" key="1">
    <citation type="journal article" date="2020" name="Nat. Commun.">
        <title>Large-scale genome sequencing of mycorrhizal fungi provides insights into the early evolution of symbiotic traits.</title>
        <authorList>
            <person name="Miyauchi S."/>
            <person name="Kiss E."/>
            <person name="Kuo A."/>
            <person name="Drula E."/>
            <person name="Kohler A."/>
            <person name="Sanchez-Garcia M."/>
            <person name="Morin E."/>
            <person name="Andreopoulos B."/>
            <person name="Barry K.W."/>
            <person name="Bonito G."/>
            <person name="Buee M."/>
            <person name="Carver A."/>
            <person name="Chen C."/>
            <person name="Cichocki N."/>
            <person name="Clum A."/>
            <person name="Culley D."/>
            <person name="Crous P.W."/>
            <person name="Fauchery L."/>
            <person name="Girlanda M."/>
            <person name="Hayes R.D."/>
            <person name="Keri Z."/>
            <person name="LaButti K."/>
            <person name="Lipzen A."/>
            <person name="Lombard V."/>
            <person name="Magnuson J."/>
            <person name="Maillard F."/>
            <person name="Murat C."/>
            <person name="Nolan M."/>
            <person name="Ohm R.A."/>
            <person name="Pangilinan J."/>
            <person name="Pereira M.F."/>
            <person name="Perotto S."/>
            <person name="Peter M."/>
            <person name="Pfister S."/>
            <person name="Riley R."/>
            <person name="Sitrit Y."/>
            <person name="Stielow J.B."/>
            <person name="Szollosi G."/>
            <person name="Zifcakova L."/>
            <person name="Stursova M."/>
            <person name="Spatafora J.W."/>
            <person name="Tedersoo L."/>
            <person name="Vaario L.M."/>
            <person name="Yamada A."/>
            <person name="Yan M."/>
            <person name="Wang P."/>
            <person name="Xu J."/>
            <person name="Bruns T."/>
            <person name="Baldrian P."/>
            <person name="Vilgalys R."/>
            <person name="Dunand C."/>
            <person name="Henrissat B."/>
            <person name="Grigoriev I.V."/>
            <person name="Hibbett D."/>
            <person name="Nagy L.G."/>
            <person name="Martin F.M."/>
        </authorList>
    </citation>
    <scope>NUCLEOTIDE SEQUENCE</scope>
    <source>
        <strain evidence="3">UP504</strain>
    </source>
</reference>
<keyword evidence="1" id="KW-1133">Transmembrane helix</keyword>
<dbReference type="EMBL" id="MU129120">
    <property type="protein sequence ID" value="KAF9506185.1"/>
    <property type="molecule type" value="Genomic_DNA"/>
</dbReference>
<comment type="caution">
    <text evidence="3">The sequence shown here is derived from an EMBL/GenBank/DDBJ whole genome shotgun (WGS) entry which is preliminary data.</text>
</comment>
<name>A0A9P6DQ18_9AGAM</name>
<keyword evidence="1" id="KW-0812">Transmembrane</keyword>
<keyword evidence="4" id="KW-1185">Reference proteome</keyword>
<feature type="signal peptide" evidence="2">
    <location>
        <begin position="1"/>
        <end position="24"/>
    </location>
</feature>
<evidence type="ECO:0000313" key="4">
    <source>
        <dbReference type="Proteomes" id="UP000886523"/>
    </source>
</evidence>
<evidence type="ECO:0000256" key="1">
    <source>
        <dbReference type="SAM" id="Phobius"/>
    </source>
</evidence>
<feature type="transmembrane region" description="Helical" evidence="1">
    <location>
        <begin position="91"/>
        <end position="118"/>
    </location>
</feature>
<dbReference type="Proteomes" id="UP000886523">
    <property type="component" value="Unassembled WGS sequence"/>
</dbReference>
<organism evidence="3 4">
    <name type="scientific">Hydnum rufescens UP504</name>
    <dbReference type="NCBI Taxonomy" id="1448309"/>
    <lineage>
        <taxon>Eukaryota</taxon>
        <taxon>Fungi</taxon>
        <taxon>Dikarya</taxon>
        <taxon>Basidiomycota</taxon>
        <taxon>Agaricomycotina</taxon>
        <taxon>Agaricomycetes</taxon>
        <taxon>Cantharellales</taxon>
        <taxon>Hydnaceae</taxon>
        <taxon>Hydnum</taxon>
    </lineage>
</organism>